<dbReference type="EMBL" id="JBHSFN010000014">
    <property type="protein sequence ID" value="MFC4589010.1"/>
    <property type="molecule type" value="Genomic_DNA"/>
</dbReference>
<name>A0ABV9EKQ0_9ACTN</name>
<evidence type="ECO:0000256" key="2">
    <source>
        <dbReference type="ARBA" id="ARBA00023015"/>
    </source>
</evidence>
<keyword evidence="8" id="KW-1185">Reference proteome</keyword>
<dbReference type="InterPro" id="IPR000847">
    <property type="entry name" value="LysR_HTH_N"/>
</dbReference>
<proteinExistence type="inferred from homology"/>
<keyword evidence="3" id="KW-0238">DNA-binding</keyword>
<dbReference type="Pfam" id="PF03466">
    <property type="entry name" value="LysR_substrate"/>
    <property type="match status" value="1"/>
</dbReference>
<dbReference type="PANTHER" id="PTHR30346">
    <property type="entry name" value="TRANSCRIPTIONAL DUAL REGULATOR HCAR-RELATED"/>
    <property type="match status" value="1"/>
</dbReference>
<dbReference type="PROSITE" id="PS50931">
    <property type="entry name" value="HTH_LYSR"/>
    <property type="match status" value="1"/>
</dbReference>
<dbReference type="InterPro" id="IPR036388">
    <property type="entry name" value="WH-like_DNA-bd_sf"/>
</dbReference>
<comment type="similarity">
    <text evidence="1">Belongs to the LysR transcriptional regulatory family.</text>
</comment>
<protein>
    <submittedName>
        <fullName evidence="7">LysR family transcriptional regulator</fullName>
    </submittedName>
</protein>
<dbReference type="InterPro" id="IPR036390">
    <property type="entry name" value="WH_DNA-bd_sf"/>
</dbReference>
<evidence type="ECO:0000256" key="5">
    <source>
        <dbReference type="SAM" id="MobiDB-lite"/>
    </source>
</evidence>
<dbReference type="RefSeq" id="WP_262842229.1">
    <property type="nucleotide sequence ID" value="NZ_JANZYP010000009.1"/>
</dbReference>
<evidence type="ECO:0000256" key="1">
    <source>
        <dbReference type="ARBA" id="ARBA00009437"/>
    </source>
</evidence>
<dbReference type="CDD" id="cd08423">
    <property type="entry name" value="PBP2_LTTR_like_6"/>
    <property type="match status" value="1"/>
</dbReference>
<dbReference type="Gene3D" id="1.10.10.10">
    <property type="entry name" value="Winged helix-like DNA-binding domain superfamily/Winged helix DNA-binding domain"/>
    <property type="match status" value="1"/>
</dbReference>
<evidence type="ECO:0000256" key="4">
    <source>
        <dbReference type="ARBA" id="ARBA00023163"/>
    </source>
</evidence>
<organism evidence="7 8">
    <name type="scientific">Sphaerisporangium corydalis</name>
    <dbReference type="NCBI Taxonomy" id="1441875"/>
    <lineage>
        <taxon>Bacteria</taxon>
        <taxon>Bacillati</taxon>
        <taxon>Actinomycetota</taxon>
        <taxon>Actinomycetes</taxon>
        <taxon>Streptosporangiales</taxon>
        <taxon>Streptosporangiaceae</taxon>
        <taxon>Sphaerisporangium</taxon>
    </lineage>
</organism>
<dbReference type="SUPFAM" id="SSF46785">
    <property type="entry name" value="Winged helix' DNA-binding domain"/>
    <property type="match status" value="1"/>
</dbReference>
<evidence type="ECO:0000313" key="8">
    <source>
        <dbReference type="Proteomes" id="UP001595891"/>
    </source>
</evidence>
<sequence length="326" mass="35545">MLDLHRLKALHAVAVYGSVGAAAEALMVTPSAISQQIAKLERETGSTLIERSGRGVKLTDAAGLLAEHAERILALVEMAEADFEALRGTVVGRLSIAAFPTAARGLLPAALKELKRRHPELDLMLYEREPERQVREVARGELDLALVQDWLNRPMALPEGLSRAPLFDDVVDVVLPADHPLAGRREIDLAELSGERWISSSPGTVCHDWLVFTLRTASLEPEISCVADEYATQIALVGAEHGCALVPRLGRDVLPADVRTVPLLPRPTRRIFALWRTDAARRPAIRAAVDVLRQLSPPSGLMPISQEPQESDESGMARHVLSRPGQ</sequence>
<dbReference type="Gene3D" id="3.40.190.10">
    <property type="entry name" value="Periplasmic binding protein-like II"/>
    <property type="match status" value="2"/>
</dbReference>
<evidence type="ECO:0000256" key="3">
    <source>
        <dbReference type="ARBA" id="ARBA00023125"/>
    </source>
</evidence>
<feature type="region of interest" description="Disordered" evidence="5">
    <location>
        <begin position="299"/>
        <end position="326"/>
    </location>
</feature>
<keyword evidence="2" id="KW-0805">Transcription regulation</keyword>
<gene>
    <name evidence="7" type="ORF">ACFO8L_23170</name>
</gene>
<comment type="caution">
    <text evidence="7">The sequence shown here is derived from an EMBL/GenBank/DDBJ whole genome shotgun (WGS) entry which is preliminary data.</text>
</comment>
<keyword evidence="4" id="KW-0804">Transcription</keyword>
<dbReference type="Proteomes" id="UP001595891">
    <property type="component" value="Unassembled WGS sequence"/>
</dbReference>
<dbReference type="InterPro" id="IPR005119">
    <property type="entry name" value="LysR_subst-bd"/>
</dbReference>
<dbReference type="Pfam" id="PF00126">
    <property type="entry name" value="HTH_1"/>
    <property type="match status" value="1"/>
</dbReference>
<reference evidence="8" key="1">
    <citation type="journal article" date="2019" name="Int. J. Syst. Evol. Microbiol.">
        <title>The Global Catalogue of Microorganisms (GCM) 10K type strain sequencing project: providing services to taxonomists for standard genome sequencing and annotation.</title>
        <authorList>
            <consortium name="The Broad Institute Genomics Platform"/>
            <consortium name="The Broad Institute Genome Sequencing Center for Infectious Disease"/>
            <person name="Wu L."/>
            <person name="Ma J."/>
        </authorList>
    </citation>
    <scope>NUCLEOTIDE SEQUENCE [LARGE SCALE GENOMIC DNA]</scope>
    <source>
        <strain evidence="8">CCUG 49560</strain>
    </source>
</reference>
<evidence type="ECO:0000313" key="7">
    <source>
        <dbReference type="EMBL" id="MFC4589010.1"/>
    </source>
</evidence>
<evidence type="ECO:0000259" key="6">
    <source>
        <dbReference type="PROSITE" id="PS50931"/>
    </source>
</evidence>
<feature type="domain" description="HTH lysR-type" evidence="6">
    <location>
        <begin position="2"/>
        <end position="59"/>
    </location>
</feature>
<accession>A0ABV9EKQ0</accession>
<dbReference type="SUPFAM" id="SSF53850">
    <property type="entry name" value="Periplasmic binding protein-like II"/>
    <property type="match status" value="1"/>
</dbReference>
<dbReference type="PANTHER" id="PTHR30346:SF29">
    <property type="entry name" value="LYSR SUBSTRATE-BINDING"/>
    <property type="match status" value="1"/>
</dbReference>